<dbReference type="AlphaFoldDB" id="A0A8X6Q0D0"/>
<evidence type="ECO:0000259" key="1">
    <source>
        <dbReference type="Pfam" id="PF23055"/>
    </source>
</evidence>
<dbReference type="InterPro" id="IPR055469">
    <property type="entry name" value="DUF7041"/>
</dbReference>
<sequence>MEEVSAVKITTFIPSDSSLWFTKLGSTSELAVPKPITTSRTKYNHCVASLPSDIAMTVRDIIISPDKTDPQAQLKTEIISRCGESKTQEIC</sequence>
<accession>A0A8X6Q0D0</accession>
<keyword evidence="3" id="KW-1185">Reference proteome</keyword>
<dbReference type="Pfam" id="PF23055">
    <property type="entry name" value="DUF7041"/>
    <property type="match status" value="1"/>
</dbReference>
<dbReference type="PANTHER" id="PTHR33327">
    <property type="entry name" value="ENDONUCLEASE"/>
    <property type="match status" value="1"/>
</dbReference>
<dbReference type="EMBL" id="BMAW01076008">
    <property type="protein sequence ID" value="GFT99542.1"/>
    <property type="molecule type" value="Genomic_DNA"/>
</dbReference>
<evidence type="ECO:0000313" key="2">
    <source>
        <dbReference type="EMBL" id="GFT99542.1"/>
    </source>
</evidence>
<dbReference type="OrthoDB" id="6431610at2759"/>
<comment type="caution">
    <text evidence="2">The sequence shown here is derived from an EMBL/GenBank/DDBJ whole genome shotgun (WGS) entry which is preliminary data.</text>
</comment>
<gene>
    <name evidence="2" type="primary">AVEN_59754_1</name>
    <name evidence="2" type="ORF">NPIL_652001</name>
</gene>
<proteinExistence type="predicted"/>
<reference evidence="2" key="1">
    <citation type="submission" date="2020-08" db="EMBL/GenBank/DDBJ databases">
        <title>Multicomponent nature underlies the extraordinary mechanical properties of spider dragline silk.</title>
        <authorList>
            <person name="Kono N."/>
            <person name="Nakamura H."/>
            <person name="Mori M."/>
            <person name="Yoshida Y."/>
            <person name="Ohtoshi R."/>
            <person name="Malay A.D."/>
            <person name="Moran D.A.P."/>
            <person name="Tomita M."/>
            <person name="Numata K."/>
            <person name="Arakawa K."/>
        </authorList>
    </citation>
    <scope>NUCLEOTIDE SEQUENCE</scope>
</reference>
<dbReference type="PANTHER" id="PTHR33327:SF3">
    <property type="entry name" value="RNA-DIRECTED DNA POLYMERASE"/>
    <property type="match status" value="1"/>
</dbReference>
<evidence type="ECO:0000313" key="3">
    <source>
        <dbReference type="Proteomes" id="UP000887013"/>
    </source>
</evidence>
<organism evidence="2 3">
    <name type="scientific">Nephila pilipes</name>
    <name type="common">Giant wood spider</name>
    <name type="synonym">Nephila maculata</name>
    <dbReference type="NCBI Taxonomy" id="299642"/>
    <lineage>
        <taxon>Eukaryota</taxon>
        <taxon>Metazoa</taxon>
        <taxon>Ecdysozoa</taxon>
        <taxon>Arthropoda</taxon>
        <taxon>Chelicerata</taxon>
        <taxon>Arachnida</taxon>
        <taxon>Araneae</taxon>
        <taxon>Araneomorphae</taxon>
        <taxon>Entelegynae</taxon>
        <taxon>Araneoidea</taxon>
        <taxon>Nephilidae</taxon>
        <taxon>Nephila</taxon>
    </lineage>
</organism>
<feature type="domain" description="DUF7041" evidence="1">
    <location>
        <begin position="10"/>
        <end position="90"/>
    </location>
</feature>
<protein>
    <recommendedName>
        <fullName evidence="1">DUF7041 domain-containing protein</fullName>
    </recommendedName>
</protein>
<name>A0A8X6Q0D0_NEPPI</name>
<dbReference type="Proteomes" id="UP000887013">
    <property type="component" value="Unassembled WGS sequence"/>
</dbReference>